<comment type="subcellular location">
    <subcellularLocation>
        <location evidence="1">Membrane</location>
        <topology evidence="1">Multi-pass membrane protein</topology>
    </subcellularLocation>
</comment>
<gene>
    <name evidence="8" type="ORF">OXX778_LOCUS8514</name>
</gene>
<dbReference type="EMBL" id="CAJNOC010001179">
    <property type="protein sequence ID" value="CAF0842191.1"/>
    <property type="molecule type" value="Genomic_DNA"/>
</dbReference>
<feature type="transmembrane region" description="Helical" evidence="6">
    <location>
        <begin position="99"/>
        <end position="119"/>
    </location>
</feature>
<dbReference type="OrthoDB" id="10652504at2759"/>
<feature type="transmembrane region" description="Helical" evidence="6">
    <location>
        <begin position="36"/>
        <end position="53"/>
    </location>
</feature>
<evidence type="ECO:0000256" key="6">
    <source>
        <dbReference type="SAM" id="Phobius"/>
    </source>
</evidence>
<evidence type="ECO:0000313" key="9">
    <source>
        <dbReference type="Proteomes" id="UP000663879"/>
    </source>
</evidence>
<dbReference type="Pfam" id="PF01284">
    <property type="entry name" value="MARVEL"/>
    <property type="match status" value="1"/>
</dbReference>
<name>A0A813VFF0_9BILA</name>
<dbReference type="InterPro" id="IPR050578">
    <property type="entry name" value="MARVEL-CKLF_proteins"/>
</dbReference>
<protein>
    <recommendedName>
        <fullName evidence="7">MARVEL domain-containing protein</fullName>
    </recommendedName>
</protein>
<evidence type="ECO:0000256" key="2">
    <source>
        <dbReference type="ARBA" id="ARBA00022692"/>
    </source>
</evidence>
<evidence type="ECO:0000256" key="4">
    <source>
        <dbReference type="ARBA" id="ARBA00023136"/>
    </source>
</evidence>
<dbReference type="Proteomes" id="UP000663879">
    <property type="component" value="Unassembled WGS sequence"/>
</dbReference>
<dbReference type="AlphaFoldDB" id="A0A813VFF0"/>
<accession>A0A813VFF0</accession>
<keyword evidence="9" id="KW-1185">Reference proteome</keyword>
<feature type="transmembrane region" description="Helical" evidence="6">
    <location>
        <begin position="131"/>
        <end position="152"/>
    </location>
</feature>
<organism evidence="8 9">
    <name type="scientific">Brachionus calyciflorus</name>
    <dbReference type="NCBI Taxonomy" id="104777"/>
    <lineage>
        <taxon>Eukaryota</taxon>
        <taxon>Metazoa</taxon>
        <taxon>Spiralia</taxon>
        <taxon>Gnathifera</taxon>
        <taxon>Rotifera</taxon>
        <taxon>Eurotatoria</taxon>
        <taxon>Monogononta</taxon>
        <taxon>Pseudotrocha</taxon>
        <taxon>Ploima</taxon>
        <taxon>Brachionidae</taxon>
        <taxon>Brachionus</taxon>
    </lineage>
</organism>
<sequence length="170" mass="19445">MSSPNPEVSQTEQPQKNLKTQIKDLLNFSYLKSINFVLRVILIIFQIAGAISVSVKYDTWGSTRYYNFVAITGVIFIVVFIIFHFFFLTQKLTKIPWSLIELAFDVIWSILILIASAIVTDNAKRYAFMESYASAAFFGYGAFIVFLIDGFLHLISFIRGRKEQTIQSTN</sequence>
<evidence type="ECO:0000256" key="5">
    <source>
        <dbReference type="PROSITE-ProRule" id="PRU00581"/>
    </source>
</evidence>
<keyword evidence="3 6" id="KW-1133">Transmembrane helix</keyword>
<evidence type="ECO:0000313" key="8">
    <source>
        <dbReference type="EMBL" id="CAF0842191.1"/>
    </source>
</evidence>
<dbReference type="GO" id="GO:0016020">
    <property type="term" value="C:membrane"/>
    <property type="evidence" value="ECO:0007669"/>
    <property type="project" value="UniProtKB-SubCell"/>
</dbReference>
<feature type="domain" description="MARVEL" evidence="7">
    <location>
        <begin position="30"/>
        <end position="158"/>
    </location>
</feature>
<feature type="transmembrane region" description="Helical" evidence="6">
    <location>
        <begin position="65"/>
        <end position="87"/>
    </location>
</feature>
<evidence type="ECO:0000256" key="3">
    <source>
        <dbReference type="ARBA" id="ARBA00022989"/>
    </source>
</evidence>
<keyword evidence="4 5" id="KW-0472">Membrane</keyword>
<dbReference type="PANTHER" id="PTHR22776:SF49">
    <property type="entry name" value="MARVEL DOMAIN-CONTAINING PROTEIN"/>
    <property type="match status" value="1"/>
</dbReference>
<proteinExistence type="predicted"/>
<comment type="caution">
    <text evidence="8">The sequence shown here is derived from an EMBL/GenBank/DDBJ whole genome shotgun (WGS) entry which is preliminary data.</text>
</comment>
<evidence type="ECO:0000256" key="1">
    <source>
        <dbReference type="ARBA" id="ARBA00004141"/>
    </source>
</evidence>
<dbReference type="InterPro" id="IPR008253">
    <property type="entry name" value="Marvel"/>
</dbReference>
<keyword evidence="2 5" id="KW-0812">Transmembrane</keyword>
<dbReference type="PANTHER" id="PTHR22776">
    <property type="entry name" value="MARVEL-CONTAINING POTENTIAL LIPID RAFT-ASSOCIATED PROTEIN"/>
    <property type="match status" value="1"/>
</dbReference>
<evidence type="ECO:0000259" key="7">
    <source>
        <dbReference type="PROSITE" id="PS51225"/>
    </source>
</evidence>
<reference evidence="8" key="1">
    <citation type="submission" date="2021-02" db="EMBL/GenBank/DDBJ databases">
        <authorList>
            <person name="Nowell W R."/>
        </authorList>
    </citation>
    <scope>NUCLEOTIDE SEQUENCE</scope>
    <source>
        <strain evidence="8">Ploen Becks lab</strain>
    </source>
</reference>
<dbReference type="PROSITE" id="PS51225">
    <property type="entry name" value="MARVEL"/>
    <property type="match status" value="1"/>
</dbReference>